<dbReference type="AlphaFoldDB" id="X0ZFE4"/>
<feature type="non-terminal residue" evidence="6">
    <location>
        <position position="1"/>
    </location>
</feature>
<dbReference type="PROSITE" id="PS00668">
    <property type="entry name" value="COMPLEX1_ND1_2"/>
    <property type="match status" value="1"/>
</dbReference>
<reference evidence="6" key="1">
    <citation type="journal article" date="2014" name="Front. Microbiol.">
        <title>High frequency of phylogenetically diverse reductive dehalogenase-homologous genes in deep subseafloor sedimentary metagenomes.</title>
        <authorList>
            <person name="Kawai M."/>
            <person name="Futagami T."/>
            <person name="Toyoda A."/>
            <person name="Takaki Y."/>
            <person name="Nishi S."/>
            <person name="Hori S."/>
            <person name="Arai W."/>
            <person name="Tsubouchi T."/>
            <person name="Morono Y."/>
            <person name="Uchiyama I."/>
            <person name="Ito T."/>
            <person name="Fujiyama A."/>
            <person name="Inagaki F."/>
            <person name="Takami H."/>
        </authorList>
    </citation>
    <scope>NUCLEOTIDE SEQUENCE</scope>
    <source>
        <strain evidence="6">Expedition CK06-06</strain>
    </source>
</reference>
<dbReference type="InterPro" id="IPR018086">
    <property type="entry name" value="NADH_UbQ_OxRdtase_su1_CS"/>
</dbReference>
<name>X0ZFE4_9ZZZZ</name>
<comment type="caution">
    <text evidence="6">The sequence shown here is derived from an EMBL/GenBank/DDBJ whole genome shotgun (WGS) entry which is preliminary data.</text>
</comment>
<dbReference type="Pfam" id="PF00146">
    <property type="entry name" value="NADHdh"/>
    <property type="match status" value="1"/>
</dbReference>
<dbReference type="GO" id="GO:0005886">
    <property type="term" value="C:plasma membrane"/>
    <property type="evidence" value="ECO:0007669"/>
    <property type="project" value="TreeGrafter"/>
</dbReference>
<feature type="transmembrane region" description="Helical" evidence="5">
    <location>
        <begin position="56"/>
        <end position="74"/>
    </location>
</feature>
<proteinExistence type="predicted"/>
<dbReference type="PANTHER" id="PTHR43359">
    <property type="entry name" value="FORMATE HYDROGENLYASE SUBUNIT 4"/>
    <property type="match status" value="1"/>
</dbReference>
<sequence length="133" mass="14307">VGSASGVIALIVAIVCMQAKLGLVPFDIAEAETEIIGGPIIEYSGAPLAVFKLTKAMLLFTVPIFLIVAFMGGISVHGWSLLWGILKYVALLLIIVLIRNTNPRLRIDQALRFFWGHMTVLAVAAVVLALFGF</sequence>
<protein>
    <recommendedName>
        <fullName evidence="7">NADH-quinone oxidoreductase subunit H</fullName>
    </recommendedName>
</protein>
<evidence type="ECO:0000256" key="1">
    <source>
        <dbReference type="ARBA" id="ARBA00004141"/>
    </source>
</evidence>
<dbReference type="PANTHER" id="PTHR43359:SF1">
    <property type="entry name" value="FORMATE HYDROGENLYASE SUBUNIT 4-RELATED"/>
    <property type="match status" value="1"/>
</dbReference>
<dbReference type="EMBL" id="BARS01054253">
    <property type="protein sequence ID" value="GAG47056.1"/>
    <property type="molecule type" value="Genomic_DNA"/>
</dbReference>
<evidence type="ECO:0000256" key="5">
    <source>
        <dbReference type="SAM" id="Phobius"/>
    </source>
</evidence>
<comment type="subcellular location">
    <subcellularLocation>
        <location evidence="1">Membrane</location>
        <topology evidence="1">Multi-pass membrane protein</topology>
    </subcellularLocation>
</comment>
<evidence type="ECO:0000313" key="6">
    <source>
        <dbReference type="EMBL" id="GAG47056.1"/>
    </source>
</evidence>
<feature type="transmembrane region" description="Helical" evidence="5">
    <location>
        <begin position="110"/>
        <end position="131"/>
    </location>
</feature>
<feature type="transmembrane region" description="Helical" evidence="5">
    <location>
        <begin position="80"/>
        <end position="98"/>
    </location>
</feature>
<organism evidence="6">
    <name type="scientific">marine sediment metagenome</name>
    <dbReference type="NCBI Taxonomy" id="412755"/>
    <lineage>
        <taxon>unclassified sequences</taxon>
        <taxon>metagenomes</taxon>
        <taxon>ecological metagenomes</taxon>
    </lineage>
</organism>
<keyword evidence="2 5" id="KW-0812">Transmembrane</keyword>
<keyword evidence="3 5" id="KW-1133">Transmembrane helix</keyword>
<keyword evidence="4 5" id="KW-0472">Membrane</keyword>
<accession>X0ZFE4</accession>
<evidence type="ECO:0008006" key="7">
    <source>
        <dbReference type="Google" id="ProtNLM"/>
    </source>
</evidence>
<evidence type="ECO:0000256" key="3">
    <source>
        <dbReference type="ARBA" id="ARBA00022989"/>
    </source>
</evidence>
<evidence type="ECO:0000256" key="4">
    <source>
        <dbReference type="ARBA" id="ARBA00023136"/>
    </source>
</evidence>
<evidence type="ECO:0000256" key="2">
    <source>
        <dbReference type="ARBA" id="ARBA00022692"/>
    </source>
</evidence>
<dbReference type="InterPro" id="IPR052561">
    <property type="entry name" value="ComplexI_Subunit1"/>
</dbReference>
<dbReference type="InterPro" id="IPR001694">
    <property type="entry name" value="NADH_UbQ_OxRdtase_su1/FPO"/>
</dbReference>
<gene>
    <name evidence="6" type="ORF">S01H1_80351</name>
</gene>